<proteinExistence type="predicted"/>
<gene>
    <name evidence="2" type="ORF">BSTOLATCC_MIC36535</name>
</gene>
<feature type="region of interest" description="Disordered" evidence="1">
    <location>
        <begin position="323"/>
        <end position="366"/>
    </location>
</feature>
<feature type="compositionally biased region" description="Polar residues" evidence="1">
    <location>
        <begin position="323"/>
        <end position="337"/>
    </location>
</feature>
<keyword evidence="3" id="KW-1185">Reference proteome</keyword>
<reference evidence="2" key="1">
    <citation type="submission" date="2021-09" db="EMBL/GenBank/DDBJ databases">
        <authorList>
            <consortium name="AG Swart"/>
            <person name="Singh M."/>
            <person name="Singh A."/>
            <person name="Seah K."/>
            <person name="Emmerich C."/>
        </authorList>
    </citation>
    <scope>NUCLEOTIDE SEQUENCE</scope>
    <source>
        <strain evidence="2">ATCC30299</strain>
    </source>
</reference>
<dbReference type="EMBL" id="CAJZBQ010000036">
    <property type="protein sequence ID" value="CAG9324755.1"/>
    <property type="molecule type" value="Genomic_DNA"/>
</dbReference>
<dbReference type="AlphaFoldDB" id="A0AAU9JMQ9"/>
<comment type="caution">
    <text evidence="2">The sequence shown here is derived from an EMBL/GenBank/DDBJ whole genome shotgun (WGS) entry which is preliminary data.</text>
</comment>
<sequence length="605" mass="69652">MSEKEVSNILEELKTSNLTLENFDDWINRLKERYKSHSDFKKAESDTLCKDFFQKSIHLAKSLLNLNYAQEASRILEVIQPFYEDSGCPASSIEVSDNINEEEKVKWWNYANYLKNQFDIDPELITKREKWKKIYGTSKSLIEDAPKAQIESRRASEINILPPTSDKELTLKIPSKRKIIPLPPQGRRRSTVRKVPLISPLGEDFGFTDVNNHNHAQEFFKVEKQAENIFVRPRRQNSAGNLRKLPELRGSPISKNAGMIHPVHKKFNSEVFSPIRGLLSPDEHMEFYSTNHDFSNAADYAEYQRINEIMGIQTQYISTNQNSGYSQGNLSDNTPYTINPDDARSPCSSGISRSSTDSTNNSQPKKYGDLSSAALAIQSVARRLKCSLNYKNSRACKRLCPHYLTYGRKIINGELYFITITKEEKHEIAMKELRWVYYNTKSNENNVLLQAEPLTSNVPKPKYTCYTVNEICCFLGVSSLDNLDENAARQLMEAVKIEDGTVIINQELPAKEPKKRLIFRGKSKLRTEETYFIRAYIIEYEENLEKILLSAQSPNNKKEILLEPRYLMEGFKFKTKDILISSISKIIEFLWIDEGMIKIDLPGKQ</sequence>
<organism evidence="2 3">
    <name type="scientific">Blepharisma stoltei</name>
    <dbReference type="NCBI Taxonomy" id="1481888"/>
    <lineage>
        <taxon>Eukaryota</taxon>
        <taxon>Sar</taxon>
        <taxon>Alveolata</taxon>
        <taxon>Ciliophora</taxon>
        <taxon>Postciliodesmatophora</taxon>
        <taxon>Heterotrichea</taxon>
        <taxon>Heterotrichida</taxon>
        <taxon>Blepharismidae</taxon>
        <taxon>Blepharisma</taxon>
    </lineage>
</organism>
<evidence type="ECO:0000256" key="1">
    <source>
        <dbReference type="SAM" id="MobiDB-lite"/>
    </source>
</evidence>
<accession>A0AAU9JMQ9</accession>
<evidence type="ECO:0000313" key="3">
    <source>
        <dbReference type="Proteomes" id="UP001162131"/>
    </source>
</evidence>
<feature type="compositionally biased region" description="Low complexity" evidence="1">
    <location>
        <begin position="345"/>
        <end position="358"/>
    </location>
</feature>
<name>A0AAU9JMQ9_9CILI</name>
<evidence type="ECO:0000313" key="2">
    <source>
        <dbReference type="EMBL" id="CAG9324755.1"/>
    </source>
</evidence>
<dbReference type="Proteomes" id="UP001162131">
    <property type="component" value="Unassembled WGS sequence"/>
</dbReference>
<protein>
    <submittedName>
        <fullName evidence="2">Uncharacterized protein</fullName>
    </submittedName>
</protein>